<proteinExistence type="predicted"/>
<dbReference type="OrthoDB" id="10902at2157"/>
<gene>
    <name evidence="1" type="ORF">NFRAN_0761</name>
</gene>
<protein>
    <submittedName>
        <fullName evidence="1">Uncharacterized protein</fullName>
    </submittedName>
</protein>
<accession>A0A484I8N2</accession>
<keyword evidence="2" id="KW-1185">Reference proteome</keyword>
<name>A0A484I8N2_9ARCH</name>
<dbReference type="RefSeq" id="WP_134483049.1">
    <property type="nucleotide sequence ID" value="NZ_LR216287.1"/>
</dbReference>
<sequence>MAKEIQTSTFVENILNILSNLPTGLRNQIVKNRLNEFLLFDCDEKKTIIKDILANYGKINNQSLLKLVESWFDSLSELRSDQINSIFYQYLLEISLNPDLVKNFNQDFLNSLSKILISFPKTKKIRLLHCFFEVVFNVPNPHLFINVIPPIIIEEGTKTY</sequence>
<organism evidence="1 2">
    <name type="scientific">Candidatus Nitrosocosmicus franklandianus</name>
    <dbReference type="NCBI Taxonomy" id="1798806"/>
    <lineage>
        <taxon>Archaea</taxon>
        <taxon>Nitrososphaerota</taxon>
        <taxon>Nitrososphaeria</taxon>
        <taxon>Nitrososphaerales</taxon>
        <taxon>Nitrososphaeraceae</taxon>
        <taxon>Candidatus Nitrosocosmicus</taxon>
    </lineage>
</organism>
<dbReference type="Proteomes" id="UP000294299">
    <property type="component" value="Chromosome NFRAN"/>
</dbReference>
<reference evidence="1 2" key="1">
    <citation type="submission" date="2019-02" db="EMBL/GenBank/DDBJ databases">
        <authorList>
            <person name="Lehtovirta-Morley E L."/>
        </authorList>
    </citation>
    <scope>NUCLEOTIDE SEQUENCE [LARGE SCALE GENOMIC DNA]</scope>
    <source>
        <strain evidence="1">NFRAN1</strain>
    </source>
</reference>
<dbReference type="KEGG" id="nfn:NFRAN_0761"/>
<dbReference type="EMBL" id="LR216287">
    <property type="protein sequence ID" value="VFJ13083.1"/>
    <property type="molecule type" value="Genomic_DNA"/>
</dbReference>
<dbReference type="AlphaFoldDB" id="A0A484I8N2"/>
<dbReference type="GeneID" id="39420254"/>
<evidence type="ECO:0000313" key="1">
    <source>
        <dbReference type="EMBL" id="VFJ13083.1"/>
    </source>
</evidence>
<evidence type="ECO:0000313" key="2">
    <source>
        <dbReference type="Proteomes" id="UP000294299"/>
    </source>
</evidence>